<dbReference type="Gene3D" id="2.40.50.140">
    <property type="entry name" value="Nucleic acid-binding proteins"/>
    <property type="match status" value="3"/>
</dbReference>
<sequence length="488" mass="52500">MGAIEDVYEDLETDVSFEKFEAAVEDKVEQMGGLADEETAAMLIAHELRDEEVEGVADIEPGMEDVKFLAKVMSIGELRTFERDGEDEDGRVLNVEVADETGRIRISLWDNVAVDALESLEAGDVLRIAGRPKEGYNGVEVSVDKVEPDPDAEVDVQMQDSYRVEDLSLGLSDVNLKGRVLSTDSVRTFDRDDGSEGRVANLTLGDPTGRIRVTLWDEKADLADEYEPDDTVEVVDGYVRERDGSLELHVGNRGAVEELDEDIEYVPETTDIAELELGETVDIAGGVIETDPKRTFDRDDGSEGQVRNIRVKDDTGDIRVAMWGEKADTDVDLADYVVLTDVEIKDGWQEDLEASAGWRSTISVMDEAPDGANAGNAAGGADEAQAESQSQGLGAFEDAGDAEGSSDSSAANGASSSGGSSESNADDGEIEEFTGTVVQAGDPVVLDDGTETRSVETNESLKLGQEVTVRGAVRDGRIEATEVALENR</sequence>
<dbReference type="EMBL" id="FNKQ01000003">
    <property type="protein sequence ID" value="SDQ78222.1"/>
    <property type="molecule type" value="Genomic_DNA"/>
</dbReference>
<reference evidence="5" key="1">
    <citation type="submission" date="2016-10" db="EMBL/GenBank/DDBJ databases">
        <authorList>
            <person name="de Groot N.N."/>
        </authorList>
    </citation>
    <scope>NUCLEOTIDE SEQUENCE [LARGE SCALE GENOMIC DNA]</scope>
    <source>
        <strain evidence="5">CGMCC 1.12397</strain>
    </source>
</reference>
<evidence type="ECO:0000313" key="5">
    <source>
        <dbReference type="EMBL" id="SDQ78222.1"/>
    </source>
</evidence>
<dbReference type="Pfam" id="PF01336">
    <property type="entry name" value="tRNA_anti-codon"/>
    <property type="match status" value="2"/>
</dbReference>
<dbReference type="GO" id="GO:0010212">
    <property type="term" value="P:response to ionizing radiation"/>
    <property type="evidence" value="ECO:0007669"/>
    <property type="project" value="TreeGrafter"/>
</dbReference>
<dbReference type="GO" id="GO:0003677">
    <property type="term" value="F:DNA binding"/>
    <property type="evidence" value="ECO:0007669"/>
    <property type="project" value="UniProtKB-KW"/>
</dbReference>
<evidence type="ECO:0000256" key="2">
    <source>
        <dbReference type="SAM" id="MobiDB-lite"/>
    </source>
</evidence>
<name>A0A1H1DP10_9EURY</name>
<dbReference type="GO" id="GO:0000724">
    <property type="term" value="P:double-strand break repair via homologous recombination"/>
    <property type="evidence" value="ECO:0007669"/>
    <property type="project" value="TreeGrafter"/>
</dbReference>
<proteinExistence type="predicted"/>
<dbReference type="RefSeq" id="WP_092537835.1">
    <property type="nucleotide sequence ID" value="NZ_FNKQ01000003.1"/>
</dbReference>
<protein>
    <submittedName>
        <fullName evidence="5">Replication factor A1</fullName>
    </submittedName>
    <submittedName>
        <fullName evidence="4">Single-stranded DNA binding protein</fullName>
    </submittedName>
</protein>
<dbReference type="EMBL" id="QQST01000001">
    <property type="protein sequence ID" value="RDI71411.1"/>
    <property type="molecule type" value="Genomic_DNA"/>
</dbReference>
<evidence type="ECO:0000259" key="3">
    <source>
        <dbReference type="Pfam" id="PF01336"/>
    </source>
</evidence>
<accession>A0A1H1DP10</accession>
<dbReference type="InterPro" id="IPR012340">
    <property type="entry name" value="NA-bd_OB-fold"/>
</dbReference>
<evidence type="ECO:0000313" key="7">
    <source>
        <dbReference type="Proteomes" id="UP000255421"/>
    </source>
</evidence>
<dbReference type="CDD" id="cd04491">
    <property type="entry name" value="SoSSB_OBF"/>
    <property type="match status" value="3"/>
</dbReference>
<dbReference type="AlphaFoldDB" id="A0A1H1DP10"/>
<gene>
    <name evidence="4" type="ORF">DWB78_06550</name>
    <name evidence="5" type="ORF">SAMN05216278_2508</name>
</gene>
<feature type="compositionally biased region" description="Low complexity" evidence="2">
    <location>
        <begin position="402"/>
        <end position="423"/>
    </location>
</feature>
<dbReference type="Proteomes" id="UP000199289">
    <property type="component" value="Unassembled WGS sequence"/>
</dbReference>
<organism evidence="5 6">
    <name type="scientific">Halopelagius longus</name>
    <dbReference type="NCBI Taxonomy" id="1236180"/>
    <lineage>
        <taxon>Archaea</taxon>
        <taxon>Methanobacteriati</taxon>
        <taxon>Methanobacteriota</taxon>
        <taxon>Stenosarchaea group</taxon>
        <taxon>Halobacteria</taxon>
        <taxon>Halobacteriales</taxon>
        <taxon>Haloferacaceae</taxon>
    </lineage>
</organism>
<dbReference type="Proteomes" id="UP000255421">
    <property type="component" value="Unassembled WGS sequence"/>
</dbReference>
<dbReference type="InterPro" id="IPR004365">
    <property type="entry name" value="NA-bd_OB_tRNA"/>
</dbReference>
<dbReference type="PANTHER" id="PTHR13356:SF10">
    <property type="entry name" value="REPLICATION FACTOR-A PROTEIN 1"/>
    <property type="match status" value="1"/>
</dbReference>
<feature type="compositionally biased region" description="Low complexity" evidence="2">
    <location>
        <begin position="370"/>
        <end position="387"/>
    </location>
</feature>
<feature type="domain" description="OB" evidence="3">
    <location>
        <begin position="174"/>
        <end position="250"/>
    </location>
</feature>
<evidence type="ECO:0000313" key="6">
    <source>
        <dbReference type="Proteomes" id="UP000199289"/>
    </source>
</evidence>
<dbReference type="PANTHER" id="PTHR13356">
    <property type="entry name" value="OB FOLD NUCLEIC ACID BINDING PROTEIN-RELATED"/>
    <property type="match status" value="1"/>
</dbReference>
<evidence type="ECO:0000313" key="4">
    <source>
        <dbReference type="EMBL" id="RDI71411.1"/>
    </source>
</evidence>
<dbReference type="OrthoDB" id="6262at2157"/>
<dbReference type="NCBIfam" id="NF005551">
    <property type="entry name" value="PRK07211.1"/>
    <property type="match status" value="1"/>
</dbReference>
<evidence type="ECO:0000256" key="1">
    <source>
        <dbReference type="ARBA" id="ARBA00023125"/>
    </source>
</evidence>
<feature type="domain" description="OB" evidence="3">
    <location>
        <begin position="88"/>
        <end position="148"/>
    </location>
</feature>
<keyword evidence="7" id="KW-1185">Reference proteome</keyword>
<feature type="region of interest" description="Disordered" evidence="2">
    <location>
        <begin position="366"/>
        <end position="458"/>
    </location>
</feature>
<reference evidence="4 7" key="3">
    <citation type="submission" date="2018-07" db="EMBL/GenBank/DDBJ databases">
        <title>Genome sequence of extremly halophilic archaeon Halopelagius longus strain BC12-B1.</title>
        <authorList>
            <person name="Zhang X."/>
        </authorList>
    </citation>
    <scope>NUCLEOTIDE SEQUENCE [LARGE SCALE GENOMIC DNA]</scope>
    <source>
        <strain evidence="4 7">BC12-B1</strain>
    </source>
</reference>
<dbReference type="InterPro" id="IPR051231">
    <property type="entry name" value="SOSS-B"/>
</dbReference>
<dbReference type="SUPFAM" id="SSF50249">
    <property type="entry name" value="Nucleic acid-binding proteins"/>
    <property type="match status" value="3"/>
</dbReference>
<reference evidence="6" key="2">
    <citation type="submission" date="2016-10" db="EMBL/GenBank/DDBJ databases">
        <authorList>
            <person name="Varghese N."/>
            <person name="Submissions S."/>
        </authorList>
    </citation>
    <scope>NUCLEOTIDE SEQUENCE [LARGE SCALE GENOMIC DNA]</scope>
    <source>
        <strain evidence="6">CGMCC 1.12397</strain>
    </source>
</reference>
<keyword evidence="1" id="KW-0238">DNA-binding</keyword>